<dbReference type="AlphaFoldDB" id="A0AAP3E6Y7"/>
<dbReference type="RefSeq" id="WP_342808648.1">
    <property type="nucleotide sequence ID" value="NZ_JAOPJZ010000006.1"/>
</dbReference>
<dbReference type="PROSITE" id="PS51257">
    <property type="entry name" value="PROKAR_LIPOPROTEIN"/>
    <property type="match status" value="1"/>
</dbReference>
<dbReference type="Proteomes" id="UP001321047">
    <property type="component" value="Unassembled WGS sequence"/>
</dbReference>
<reference evidence="2 3" key="1">
    <citation type="submission" date="2022-09" db="EMBL/GenBank/DDBJ databases">
        <title>Enrichment on poylsaccharides allowed isolation of novel metabolic and taxonomic groups of Haloarchaea.</title>
        <authorList>
            <person name="Sorokin D.Y."/>
            <person name="Elcheninov A.G."/>
            <person name="Khizhniak T.V."/>
            <person name="Kolganova T.V."/>
            <person name="Kublanov I.V."/>
        </authorList>
    </citation>
    <scope>NUCLEOTIDE SEQUENCE [LARGE SCALE GENOMIC DNA]</scope>
    <source>
        <strain evidence="2 3">AArc-curdl1</strain>
    </source>
</reference>
<proteinExistence type="predicted"/>
<accession>A0AAP3E6Y7</accession>
<comment type="caution">
    <text evidence="2">The sequence shown here is derived from an EMBL/GenBank/DDBJ whole genome shotgun (WGS) entry which is preliminary data.</text>
</comment>
<dbReference type="EMBL" id="JAOPJZ010000006">
    <property type="protein sequence ID" value="MCU4752307.1"/>
    <property type="molecule type" value="Genomic_DNA"/>
</dbReference>
<feature type="compositionally biased region" description="Polar residues" evidence="1">
    <location>
        <begin position="455"/>
        <end position="466"/>
    </location>
</feature>
<protein>
    <recommendedName>
        <fullName evidence="4">DUF4157 domain-containing protein</fullName>
    </recommendedName>
</protein>
<evidence type="ECO:0000313" key="3">
    <source>
        <dbReference type="Proteomes" id="UP001321047"/>
    </source>
</evidence>
<evidence type="ECO:0000313" key="2">
    <source>
        <dbReference type="EMBL" id="MCU4752307.1"/>
    </source>
</evidence>
<sequence length="478" mass="50779">MNGSVRVVAVALVVVLAGCAAPVADFQDTGQDDTVGEYEDPTLTVEGELPVDANRTLERVETLLEVDIYPPTVYVEEPFRTSGPIGQDESSFYTVMGVGAFDPADVDGQLRVGGVASAMQAVYILPGENATAPEIEQVLVHEFVHTAQYQQNAPQRVLESMPPGHVGTTDGTLALTSLLEGGAVYVSSAYTERYDQPVDSERAVLSELYPNASPGTKLAWGPYYHGDRYVDAAVDSPATHWSVYDEPPVTMAQVLSGEPASASHSGDPISTFDLALETTNTTWQADHGATDVMGEFVLRTVLETELSAATSAEAAAGWQYDQLVPVETPNASATTGYTWAITFENDTTATTFEAATLQYLENRSEVAMVNGESLEAFENSTASDDQNATWLTDEYAFAVDRPDERTIVLFAGTESFVDLEATTATDDGSVSITLEGADTDSGTVQSIAESTIPESTMPEQTTAGSSQFGGGEHGVIAP</sequence>
<keyword evidence="3" id="KW-1185">Reference proteome</keyword>
<feature type="compositionally biased region" description="Gly residues" evidence="1">
    <location>
        <begin position="467"/>
        <end position="478"/>
    </location>
</feature>
<feature type="region of interest" description="Disordered" evidence="1">
    <location>
        <begin position="455"/>
        <end position="478"/>
    </location>
</feature>
<evidence type="ECO:0000256" key="1">
    <source>
        <dbReference type="SAM" id="MobiDB-lite"/>
    </source>
</evidence>
<gene>
    <name evidence="2" type="ORF">OB919_09960</name>
</gene>
<organism evidence="2 3">
    <name type="scientific">Natronosalvus hydrolyticus</name>
    <dbReference type="NCBI Taxonomy" id="2979988"/>
    <lineage>
        <taxon>Archaea</taxon>
        <taxon>Methanobacteriati</taxon>
        <taxon>Methanobacteriota</taxon>
        <taxon>Stenosarchaea group</taxon>
        <taxon>Halobacteria</taxon>
        <taxon>Halobacteriales</taxon>
        <taxon>Natrialbaceae</taxon>
        <taxon>Natronosalvus</taxon>
    </lineage>
</organism>
<evidence type="ECO:0008006" key="4">
    <source>
        <dbReference type="Google" id="ProtNLM"/>
    </source>
</evidence>
<name>A0AAP3E6Y7_9EURY</name>